<gene>
    <name evidence="7" type="ORF">JL102_04365</name>
</gene>
<dbReference type="Pfam" id="PF08281">
    <property type="entry name" value="Sigma70_r4_2"/>
    <property type="match status" value="1"/>
</dbReference>
<dbReference type="GO" id="GO:0003677">
    <property type="term" value="F:DNA binding"/>
    <property type="evidence" value="ECO:0007669"/>
    <property type="project" value="InterPro"/>
</dbReference>
<dbReference type="InterPro" id="IPR007627">
    <property type="entry name" value="RNA_pol_sigma70_r2"/>
</dbReference>
<evidence type="ECO:0000313" key="7">
    <source>
        <dbReference type="EMBL" id="MBL3655352.1"/>
    </source>
</evidence>
<keyword evidence="8" id="KW-1185">Reference proteome</keyword>
<evidence type="ECO:0000256" key="1">
    <source>
        <dbReference type="ARBA" id="ARBA00010641"/>
    </source>
</evidence>
<dbReference type="InterPro" id="IPR014284">
    <property type="entry name" value="RNA_pol_sigma-70_dom"/>
</dbReference>
<dbReference type="Gene3D" id="1.10.10.10">
    <property type="entry name" value="Winged helix-like DNA-binding domain superfamily/Winged helix DNA-binding domain"/>
    <property type="match status" value="1"/>
</dbReference>
<dbReference type="InterPro" id="IPR039425">
    <property type="entry name" value="RNA_pol_sigma-70-like"/>
</dbReference>
<comment type="similarity">
    <text evidence="1">Belongs to the sigma-70 factor family. ECF subfamily.</text>
</comment>
<dbReference type="Gene3D" id="1.10.1740.10">
    <property type="match status" value="1"/>
</dbReference>
<proteinExistence type="inferred from homology"/>
<reference evidence="7" key="1">
    <citation type="submission" date="2021-01" db="EMBL/GenBank/DDBJ databases">
        <title>Fulvivirga kasyanovii gen. nov., sp nov., a novel member of the phylum Bacteroidetes isolated from seawater in a mussel farm.</title>
        <authorList>
            <person name="Zhao L.-H."/>
            <person name="Wang Z.-J."/>
        </authorList>
    </citation>
    <scope>NUCLEOTIDE SEQUENCE</scope>
    <source>
        <strain evidence="7">2943</strain>
    </source>
</reference>
<accession>A0A937F2Y1</accession>
<dbReference type="RefSeq" id="WP_202243014.1">
    <property type="nucleotide sequence ID" value="NZ_JAESIY010000002.1"/>
</dbReference>
<dbReference type="PANTHER" id="PTHR43133">
    <property type="entry name" value="RNA POLYMERASE ECF-TYPE SIGMA FACTO"/>
    <property type="match status" value="1"/>
</dbReference>
<protein>
    <submittedName>
        <fullName evidence="7">RNA polymerase sigma-70 factor</fullName>
    </submittedName>
</protein>
<dbReference type="Pfam" id="PF04542">
    <property type="entry name" value="Sigma70_r2"/>
    <property type="match status" value="1"/>
</dbReference>
<keyword evidence="3" id="KW-0731">Sigma factor</keyword>
<dbReference type="SUPFAM" id="SSF88946">
    <property type="entry name" value="Sigma2 domain of RNA polymerase sigma factors"/>
    <property type="match status" value="1"/>
</dbReference>
<keyword evidence="4" id="KW-0804">Transcription</keyword>
<organism evidence="7 8">
    <name type="scientific">Fulvivirga sediminis</name>
    <dbReference type="NCBI Taxonomy" id="2803949"/>
    <lineage>
        <taxon>Bacteria</taxon>
        <taxon>Pseudomonadati</taxon>
        <taxon>Bacteroidota</taxon>
        <taxon>Cytophagia</taxon>
        <taxon>Cytophagales</taxon>
        <taxon>Fulvivirgaceae</taxon>
        <taxon>Fulvivirga</taxon>
    </lineage>
</organism>
<dbReference type="InterPro" id="IPR013249">
    <property type="entry name" value="RNA_pol_sigma70_r4_t2"/>
</dbReference>
<dbReference type="InterPro" id="IPR036388">
    <property type="entry name" value="WH-like_DNA-bd_sf"/>
</dbReference>
<evidence type="ECO:0000256" key="4">
    <source>
        <dbReference type="ARBA" id="ARBA00023163"/>
    </source>
</evidence>
<dbReference type="InterPro" id="IPR013324">
    <property type="entry name" value="RNA_pol_sigma_r3/r4-like"/>
</dbReference>
<evidence type="ECO:0000256" key="3">
    <source>
        <dbReference type="ARBA" id="ARBA00023082"/>
    </source>
</evidence>
<dbReference type="PANTHER" id="PTHR43133:SF46">
    <property type="entry name" value="RNA POLYMERASE SIGMA-70 FACTOR ECF SUBFAMILY"/>
    <property type="match status" value="1"/>
</dbReference>
<dbReference type="Proteomes" id="UP000659388">
    <property type="component" value="Unassembled WGS sequence"/>
</dbReference>
<dbReference type="GO" id="GO:0006352">
    <property type="term" value="P:DNA-templated transcription initiation"/>
    <property type="evidence" value="ECO:0007669"/>
    <property type="project" value="InterPro"/>
</dbReference>
<dbReference type="SUPFAM" id="SSF88659">
    <property type="entry name" value="Sigma3 and sigma4 domains of RNA polymerase sigma factors"/>
    <property type="match status" value="1"/>
</dbReference>
<sequence length="201" mass="23859">MPEQNLYINSLLQKINNDSCQQSFRRLFDIYHAQLLQYAGFLTGNREIAEEVVSEVFVYLWKNRLTINEIRKINSFLYLKTKHLSIDHLRKVKDLSCISIDQASVLQIKDMANPEGKLIHKEWLLELERVINALPERCQLIYRLIKEEGMKYEEAASFLDVSKKTVENQMGIATKRLREAMKSYLAFEDKKQLSKFYYFFF</sequence>
<comment type="caution">
    <text evidence="7">The sequence shown here is derived from an EMBL/GenBank/DDBJ whole genome shotgun (WGS) entry which is preliminary data.</text>
</comment>
<feature type="domain" description="RNA polymerase sigma factor 70 region 4 type 2" evidence="6">
    <location>
        <begin position="125"/>
        <end position="170"/>
    </location>
</feature>
<evidence type="ECO:0000313" key="8">
    <source>
        <dbReference type="Proteomes" id="UP000659388"/>
    </source>
</evidence>
<dbReference type="InterPro" id="IPR014327">
    <property type="entry name" value="RNA_pol_sigma70_bacteroid"/>
</dbReference>
<evidence type="ECO:0000259" key="6">
    <source>
        <dbReference type="Pfam" id="PF08281"/>
    </source>
</evidence>
<keyword evidence="2" id="KW-0805">Transcription regulation</keyword>
<dbReference type="EMBL" id="JAESIY010000002">
    <property type="protein sequence ID" value="MBL3655352.1"/>
    <property type="molecule type" value="Genomic_DNA"/>
</dbReference>
<name>A0A937F2Y1_9BACT</name>
<dbReference type="InterPro" id="IPR013325">
    <property type="entry name" value="RNA_pol_sigma_r2"/>
</dbReference>
<dbReference type="GO" id="GO:0016987">
    <property type="term" value="F:sigma factor activity"/>
    <property type="evidence" value="ECO:0007669"/>
    <property type="project" value="UniProtKB-KW"/>
</dbReference>
<dbReference type="AlphaFoldDB" id="A0A937F2Y1"/>
<feature type="domain" description="RNA polymerase sigma-70 region 2" evidence="5">
    <location>
        <begin position="27"/>
        <end position="91"/>
    </location>
</feature>
<dbReference type="NCBIfam" id="TIGR02985">
    <property type="entry name" value="Sig70_bacteroi1"/>
    <property type="match status" value="1"/>
</dbReference>
<evidence type="ECO:0000259" key="5">
    <source>
        <dbReference type="Pfam" id="PF04542"/>
    </source>
</evidence>
<evidence type="ECO:0000256" key="2">
    <source>
        <dbReference type="ARBA" id="ARBA00023015"/>
    </source>
</evidence>
<dbReference type="NCBIfam" id="TIGR02937">
    <property type="entry name" value="sigma70-ECF"/>
    <property type="match status" value="1"/>
</dbReference>